<feature type="compositionally biased region" description="Polar residues" evidence="1">
    <location>
        <begin position="324"/>
        <end position="338"/>
    </location>
</feature>
<dbReference type="EMBL" id="UIGY01000047">
    <property type="protein sequence ID" value="SUZ09322.1"/>
    <property type="molecule type" value="Genomic_DNA"/>
</dbReference>
<protein>
    <submittedName>
        <fullName evidence="3">Bgt-3096</fullName>
    </submittedName>
</protein>
<dbReference type="OrthoDB" id="3981028at2759"/>
<keyword evidence="2" id="KW-1133">Transmembrane helix</keyword>
<sequence>MLSQFDTYSPLLSAIPTTKRFTSQISKVYRQASALFLTRRLPESLSTLLPILISPSDSPDPSLVFGASKVTRVKVWSLYLTILNAICELPPDEGKQVFGLSEFRTLITKVREGFVWDEVVKHGYGGLEGAVDTDVIINLATLLLAHARTQKISQARLETYLASMTNPDFDQICVSPARTHSYSHSLKSNGGGTKTPRELVSLVKVLELYTLHVLLRNNEWEYARDFITISPILDEERRDAFLQALQSLQDEQAAIVRKEKCDELRRECVEQIVEEKRSQESEQQVKASRVGTEVDNDCNKTRETESVAEDKLSGQPIARISAASKASMTKKTSNQPSSARPAPAKKVPPSHVGRILIVLGNICRTIENLSVSIKMRPLFLMKFLTIFMGLLVLLSRRGVQDMIKRSWTKVRQTGAMAGKVTYI</sequence>
<evidence type="ECO:0000256" key="2">
    <source>
        <dbReference type="SAM" id="Phobius"/>
    </source>
</evidence>
<accession>A0A381L739</accession>
<name>A0A381L739_BLUGR</name>
<proteinExistence type="predicted"/>
<keyword evidence="2" id="KW-0472">Membrane</keyword>
<reference evidence="3" key="1">
    <citation type="submission" date="2018-07" db="EMBL/GenBank/DDBJ databases">
        <authorList>
            <person name="Quirk P.G."/>
            <person name="Krulwich T.A."/>
        </authorList>
    </citation>
    <scope>NUCLEOTIDE SEQUENCE</scope>
    <source>
        <strain evidence="3">96224</strain>
    </source>
</reference>
<evidence type="ECO:0000256" key="1">
    <source>
        <dbReference type="SAM" id="MobiDB-lite"/>
    </source>
</evidence>
<dbReference type="AlphaFoldDB" id="A0A381L739"/>
<gene>
    <name evidence="3" type="ORF">BGT96224V2_LOCUS2485</name>
</gene>
<feature type="region of interest" description="Disordered" evidence="1">
    <location>
        <begin position="275"/>
        <end position="311"/>
    </location>
</feature>
<feature type="region of interest" description="Disordered" evidence="1">
    <location>
        <begin position="323"/>
        <end position="348"/>
    </location>
</feature>
<organism evidence="3">
    <name type="scientific">Blumeria graminis f. sp. tritici 96224</name>
    <dbReference type="NCBI Taxonomy" id="1268274"/>
    <lineage>
        <taxon>Eukaryota</taxon>
        <taxon>Fungi</taxon>
        <taxon>Dikarya</taxon>
        <taxon>Ascomycota</taxon>
        <taxon>Pezizomycotina</taxon>
        <taxon>Leotiomycetes</taxon>
        <taxon>Erysiphales</taxon>
        <taxon>Erysiphaceae</taxon>
        <taxon>Blumeria</taxon>
    </lineage>
</organism>
<feature type="transmembrane region" description="Helical" evidence="2">
    <location>
        <begin position="378"/>
        <end position="395"/>
    </location>
</feature>
<evidence type="ECO:0000313" key="3">
    <source>
        <dbReference type="EMBL" id="SUZ09322.1"/>
    </source>
</evidence>
<feature type="compositionally biased region" description="Basic and acidic residues" evidence="1">
    <location>
        <begin position="297"/>
        <end position="311"/>
    </location>
</feature>
<keyword evidence="2" id="KW-0812">Transmembrane</keyword>